<dbReference type="Proteomes" id="UP001140560">
    <property type="component" value="Unassembled WGS sequence"/>
</dbReference>
<feature type="compositionally biased region" description="Polar residues" evidence="1">
    <location>
        <begin position="89"/>
        <end position="98"/>
    </location>
</feature>
<sequence>MKSLKTKGKSQLNTLASSHCSELYANQKTASRFFRDTPSQDEKAANSEHGSGMDFDAGIQDNGLRKKLASRFFLRKNDRQDKPLPAAPSNVSPSNLVTPEQPVDVEHKDKSEDAITSEDGVSSLEKSLPFPPAPHDSFAISEATGSVGGSDGPKLKPRSSFARLRTKSNSCLRILRKTTLICPQGSRLFGNNNSATETQPEPPIPPVVPIPQLLVQQSAPKTRRPTLTPPHVARGSRSSTTSSRVRSISRPALVTLQSSSPIPGLPTTVLFTKPAGPPPGNRMCIPASNRASASTTTASTPRSHTSSSATRLGLPSGHSAPSNYGLDSPLAGRFPQSPTMPLPIRDSAGSIRGYSRFSEYIAGLQGGGYAAVDGVDMEDRDVGPMELYRRSRDGDWTLEKRVCQGANGNPGMLFRDRWGQFHFVADI</sequence>
<evidence type="ECO:0000256" key="1">
    <source>
        <dbReference type="SAM" id="MobiDB-lite"/>
    </source>
</evidence>
<organism evidence="2 3">
    <name type="scientific">Neocucurbitaria cava</name>
    <dbReference type="NCBI Taxonomy" id="798079"/>
    <lineage>
        <taxon>Eukaryota</taxon>
        <taxon>Fungi</taxon>
        <taxon>Dikarya</taxon>
        <taxon>Ascomycota</taxon>
        <taxon>Pezizomycotina</taxon>
        <taxon>Dothideomycetes</taxon>
        <taxon>Pleosporomycetidae</taxon>
        <taxon>Pleosporales</taxon>
        <taxon>Pleosporineae</taxon>
        <taxon>Cucurbitariaceae</taxon>
        <taxon>Neocucurbitaria</taxon>
    </lineage>
</organism>
<keyword evidence="3" id="KW-1185">Reference proteome</keyword>
<evidence type="ECO:0000313" key="2">
    <source>
        <dbReference type="EMBL" id="KAJ4366971.1"/>
    </source>
</evidence>
<dbReference type="EMBL" id="JAPEUY010000013">
    <property type="protein sequence ID" value="KAJ4366971.1"/>
    <property type="molecule type" value="Genomic_DNA"/>
</dbReference>
<feature type="region of interest" description="Disordered" evidence="1">
    <location>
        <begin position="220"/>
        <end position="247"/>
    </location>
</feature>
<feature type="region of interest" description="Disordered" evidence="1">
    <location>
        <begin position="287"/>
        <end position="345"/>
    </location>
</feature>
<gene>
    <name evidence="2" type="ORF">N0V83_007501</name>
</gene>
<feature type="compositionally biased region" description="Basic and acidic residues" evidence="1">
    <location>
        <begin position="33"/>
        <end position="46"/>
    </location>
</feature>
<accession>A0A9W8Y3H3</accession>
<feature type="compositionally biased region" description="Low complexity" evidence="1">
    <location>
        <begin position="235"/>
        <end position="247"/>
    </location>
</feature>
<reference evidence="2" key="1">
    <citation type="submission" date="2022-10" db="EMBL/GenBank/DDBJ databases">
        <title>Tapping the CABI collections for fungal endophytes: first genome assemblies for Collariella, Neodidymelliopsis, Ascochyta clinopodiicola, Didymella pomorum, Didymosphaeria variabile, Neocosmospora piperis and Neocucurbitaria cava.</title>
        <authorList>
            <person name="Hill R."/>
        </authorList>
    </citation>
    <scope>NUCLEOTIDE SEQUENCE</scope>
    <source>
        <strain evidence="2">IMI 356814</strain>
    </source>
</reference>
<feature type="region of interest" description="Disordered" evidence="1">
    <location>
        <begin position="76"/>
        <end position="159"/>
    </location>
</feature>
<protein>
    <submittedName>
        <fullName evidence="2">Uncharacterized protein</fullName>
    </submittedName>
</protein>
<comment type="caution">
    <text evidence="2">The sequence shown here is derived from an EMBL/GenBank/DDBJ whole genome shotgun (WGS) entry which is preliminary data.</text>
</comment>
<feature type="compositionally biased region" description="Basic and acidic residues" evidence="1">
    <location>
        <begin position="104"/>
        <end position="113"/>
    </location>
</feature>
<proteinExistence type="predicted"/>
<feature type="region of interest" description="Disordered" evidence="1">
    <location>
        <begin position="31"/>
        <end position="61"/>
    </location>
</feature>
<dbReference type="AlphaFoldDB" id="A0A9W8Y3H3"/>
<evidence type="ECO:0000313" key="3">
    <source>
        <dbReference type="Proteomes" id="UP001140560"/>
    </source>
</evidence>
<name>A0A9W8Y3H3_9PLEO</name>
<dbReference type="OrthoDB" id="3785477at2759"/>
<feature type="compositionally biased region" description="Low complexity" evidence="1">
    <location>
        <begin position="287"/>
        <end position="311"/>
    </location>
</feature>